<proteinExistence type="predicted"/>
<dbReference type="EMBL" id="JAEAOA010000332">
    <property type="protein sequence ID" value="KAK3595305.1"/>
    <property type="molecule type" value="Genomic_DNA"/>
</dbReference>
<sequence length="107" mass="11963">MDVADHGATSMDADTGKQGICFPEYSHQSVMDSVDKMSRELEELRVKLMKDSLRCHILAADLAAQYSPYMVNAIRNVTQDCKKCSNTIRYICGLDQHGDISSCEEVK</sequence>
<gene>
    <name evidence="1" type="ORF">CHS0354_004454</name>
</gene>
<reference evidence="1" key="2">
    <citation type="journal article" date="2021" name="Genome Biol. Evol.">
        <title>Developing a high-quality reference genome for a parasitic bivalve with doubly uniparental inheritance (Bivalvia: Unionida).</title>
        <authorList>
            <person name="Smith C.H."/>
        </authorList>
    </citation>
    <scope>NUCLEOTIDE SEQUENCE</scope>
    <source>
        <strain evidence="1">CHS0354</strain>
        <tissue evidence="1">Mantle</tissue>
    </source>
</reference>
<name>A0AAE0W016_9BIVA</name>
<evidence type="ECO:0000313" key="2">
    <source>
        <dbReference type="Proteomes" id="UP001195483"/>
    </source>
</evidence>
<dbReference type="Proteomes" id="UP001195483">
    <property type="component" value="Unassembled WGS sequence"/>
</dbReference>
<protein>
    <submittedName>
        <fullName evidence="1">Uncharacterized protein</fullName>
    </submittedName>
</protein>
<reference evidence="1" key="3">
    <citation type="submission" date="2023-05" db="EMBL/GenBank/DDBJ databases">
        <authorList>
            <person name="Smith C.H."/>
        </authorList>
    </citation>
    <scope>NUCLEOTIDE SEQUENCE</scope>
    <source>
        <strain evidence="1">CHS0354</strain>
        <tissue evidence="1">Mantle</tissue>
    </source>
</reference>
<accession>A0AAE0W016</accession>
<organism evidence="1 2">
    <name type="scientific">Potamilus streckersoni</name>
    <dbReference type="NCBI Taxonomy" id="2493646"/>
    <lineage>
        <taxon>Eukaryota</taxon>
        <taxon>Metazoa</taxon>
        <taxon>Spiralia</taxon>
        <taxon>Lophotrochozoa</taxon>
        <taxon>Mollusca</taxon>
        <taxon>Bivalvia</taxon>
        <taxon>Autobranchia</taxon>
        <taxon>Heteroconchia</taxon>
        <taxon>Palaeoheterodonta</taxon>
        <taxon>Unionida</taxon>
        <taxon>Unionoidea</taxon>
        <taxon>Unionidae</taxon>
        <taxon>Ambleminae</taxon>
        <taxon>Lampsilini</taxon>
        <taxon>Potamilus</taxon>
    </lineage>
</organism>
<keyword evidence="2" id="KW-1185">Reference proteome</keyword>
<reference evidence="1" key="1">
    <citation type="journal article" date="2021" name="Genome Biol. Evol.">
        <title>A High-Quality Reference Genome for a Parasitic Bivalve with Doubly Uniparental Inheritance (Bivalvia: Unionida).</title>
        <authorList>
            <person name="Smith C.H."/>
        </authorList>
    </citation>
    <scope>NUCLEOTIDE SEQUENCE</scope>
    <source>
        <strain evidence="1">CHS0354</strain>
    </source>
</reference>
<evidence type="ECO:0000313" key="1">
    <source>
        <dbReference type="EMBL" id="KAK3595305.1"/>
    </source>
</evidence>
<dbReference type="AlphaFoldDB" id="A0AAE0W016"/>
<comment type="caution">
    <text evidence="1">The sequence shown here is derived from an EMBL/GenBank/DDBJ whole genome shotgun (WGS) entry which is preliminary data.</text>
</comment>